<evidence type="ECO:0000313" key="3">
    <source>
        <dbReference type="Proteomes" id="UP000094243"/>
    </source>
</evidence>
<dbReference type="PANTHER" id="PTHR33495:SF2">
    <property type="entry name" value="ANTI-SIGMA FACTOR ANTAGONIST TM_1081-RELATED"/>
    <property type="match status" value="1"/>
</dbReference>
<evidence type="ECO:0000313" key="2">
    <source>
        <dbReference type="EMBL" id="ODQ95288.1"/>
    </source>
</evidence>
<dbReference type="PROSITE" id="PS50801">
    <property type="entry name" value="STAS"/>
    <property type="match status" value="1"/>
</dbReference>
<sequence>MKITLSSDSSSRSARIDISGDLDYGHTSQLLSTVSELLSGSAAPLDLHLNFAELTFFDSTGLSALLQVHQKAAQAGARLHLDNRPAHLDRVLEITGTLEYLTSLSDTSTGEIGIRMRARASDPS</sequence>
<dbReference type="Gene3D" id="3.30.750.24">
    <property type="entry name" value="STAS domain"/>
    <property type="match status" value="1"/>
</dbReference>
<name>A0A1E3RZL0_9MYCO</name>
<dbReference type="Pfam" id="PF13466">
    <property type="entry name" value="STAS_2"/>
    <property type="match status" value="1"/>
</dbReference>
<keyword evidence="3" id="KW-1185">Reference proteome</keyword>
<gene>
    <name evidence="2" type="ORF">BHQ17_05630</name>
</gene>
<dbReference type="OrthoDB" id="4249752at2"/>
<accession>A0A1E3RZL0</accession>
<organism evidence="2 3">
    <name type="scientific">Mycolicibacterium holsaticum</name>
    <dbReference type="NCBI Taxonomy" id="152142"/>
    <lineage>
        <taxon>Bacteria</taxon>
        <taxon>Bacillati</taxon>
        <taxon>Actinomycetota</taxon>
        <taxon>Actinomycetes</taxon>
        <taxon>Mycobacteriales</taxon>
        <taxon>Mycobacteriaceae</taxon>
        <taxon>Mycolicibacterium</taxon>
    </lineage>
</organism>
<dbReference type="SUPFAM" id="SSF52091">
    <property type="entry name" value="SpoIIaa-like"/>
    <property type="match status" value="1"/>
</dbReference>
<dbReference type="InterPro" id="IPR058548">
    <property type="entry name" value="MlaB-like_STAS"/>
</dbReference>
<comment type="caution">
    <text evidence="2">The sequence shown here is derived from an EMBL/GenBank/DDBJ whole genome shotgun (WGS) entry which is preliminary data.</text>
</comment>
<dbReference type="AlphaFoldDB" id="A0A1E3RZL0"/>
<dbReference type="CDD" id="cd07043">
    <property type="entry name" value="STAS_anti-anti-sigma_factors"/>
    <property type="match status" value="1"/>
</dbReference>
<proteinExistence type="predicted"/>
<dbReference type="PANTHER" id="PTHR33495">
    <property type="entry name" value="ANTI-SIGMA FACTOR ANTAGONIST TM_1081-RELATED-RELATED"/>
    <property type="match status" value="1"/>
</dbReference>
<feature type="domain" description="STAS" evidence="1">
    <location>
        <begin position="16"/>
        <end position="101"/>
    </location>
</feature>
<evidence type="ECO:0000259" key="1">
    <source>
        <dbReference type="PROSITE" id="PS50801"/>
    </source>
</evidence>
<protein>
    <recommendedName>
        <fullName evidence="1">STAS domain-containing protein</fullName>
    </recommendedName>
</protein>
<dbReference type="RefSeq" id="WP_069404248.1">
    <property type="nucleotide sequence ID" value="NZ_JBHRZJ010000005.1"/>
</dbReference>
<dbReference type="InterPro" id="IPR036513">
    <property type="entry name" value="STAS_dom_sf"/>
</dbReference>
<dbReference type="GO" id="GO:0043856">
    <property type="term" value="F:anti-sigma factor antagonist activity"/>
    <property type="evidence" value="ECO:0007669"/>
    <property type="project" value="TreeGrafter"/>
</dbReference>
<dbReference type="InterPro" id="IPR002645">
    <property type="entry name" value="STAS_dom"/>
</dbReference>
<dbReference type="EMBL" id="MIGZ01000021">
    <property type="protein sequence ID" value="ODQ95288.1"/>
    <property type="molecule type" value="Genomic_DNA"/>
</dbReference>
<reference evidence="3" key="1">
    <citation type="submission" date="2016-09" db="EMBL/GenBank/DDBJ databases">
        <authorList>
            <person name="Greninger A.L."/>
            <person name="Jerome K.R."/>
            <person name="Mcnair B."/>
            <person name="Wallis C."/>
            <person name="Fang F."/>
        </authorList>
    </citation>
    <scope>NUCLEOTIDE SEQUENCE [LARGE SCALE GENOMIC DNA]</scope>
    <source>
        <strain evidence="3">M7</strain>
    </source>
</reference>
<dbReference type="Proteomes" id="UP000094243">
    <property type="component" value="Unassembled WGS sequence"/>
</dbReference>